<dbReference type="AlphaFoldDB" id="A0A396G941"/>
<dbReference type="InterPro" id="IPR018958">
    <property type="entry name" value="Knr4/Smi1-like_dom"/>
</dbReference>
<reference evidence="2" key="4">
    <citation type="submission" date="2021-10" db="EMBL/GenBank/DDBJ databases">
        <title>Collection of gut derived symbiotic bacterial strains cultured from healthy donors.</title>
        <authorList>
            <person name="Lin H."/>
            <person name="Littmann E."/>
            <person name="Claire K."/>
            <person name="Pamer E."/>
        </authorList>
    </citation>
    <scope>NUCLEOTIDE SEQUENCE</scope>
    <source>
        <strain evidence="3">MSK.23.18</strain>
        <strain evidence="2">MSK.23.4</strain>
    </source>
</reference>
<comment type="caution">
    <text evidence="9">The sequence shown here is derived from an EMBL/GenBank/DDBJ whole genome shotgun (WGS) entry which is preliminary data.</text>
</comment>
<dbReference type="Proteomes" id="UP000283834">
    <property type="component" value="Unassembled WGS sequence"/>
</dbReference>
<evidence type="ECO:0000313" key="12">
    <source>
        <dbReference type="EMBL" id="RHJ07317.1"/>
    </source>
</evidence>
<feature type="domain" description="Knr4/Smi1-like" evidence="1">
    <location>
        <begin position="19"/>
        <end position="135"/>
    </location>
</feature>
<sequence>MNFDLYEFLKYHNGSKFYPVKVEEIDELEKKLNLIVPKELKDLLLGIGYGFIKGSENNVNRIMDTDSIRDFRLRKGDFEFYPDIEIYDEYEDGKLIFFEGSESALISIELTDDNKSNIFYYDVKIADSLEEFLIKIQEDDNYYLERIV</sequence>
<dbReference type="Proteomes" id="UP001297422">
    <property type="component" value="Unassembled WGS sequence"/>
</dbReference>
<evidence type="ECO:0000313" key="2">
    <source>
        <dbReference type="EMBL" id="MCB5495588.1"/>
    </source>
</evidence>
<evidence type="ECO:0000313" key="13">
    <source>
        <dbReference type="Proteomes" id="UP000283834"/>
    </source>
</evidence>
<dbReference type="SMART" id="SM00860">
    <property type="entry name" value="SMI1_KNR4"/>
    <property type="match status" value="1"/>
</dbReference>
<dbReference type="Proteomes" id="UP000286137">
    <property type="component" value="Unassembled WGS sequence"/>
</dbReference>
<dbReference type="Proteomes" id="UP000284472">
    <property type="component" value="Unassembled WGS sequence"/>
</dbReference>
<organism evidence="9 16">
    <name type="scientific">Mediterraneibacter gnavus</name>
    <name type="common">Ruminococcus gnavus</name>
    <dbReference type="NCBI Taxonomy" id="33038"/>
    <lineage>
        <taxon>Bacteria</taxon>
        <taxon>Bacillati</taxon>
        <taxon>Bacillota</taxon>
        <taxon>Clostridia</taxon>
        <taxon>Lachnospirales</taxon>
        <taxon>Lachnospiraceae</taxon>
        <taxon>Mediterraneibacter</taxon>
    </lineage>
</organism>
<dbReference type="Proteomes" id="UP000285697">
    <property type="component" value="Unassembled WGS sequence"/>
</dbReference>
<dbReference type="EMBL" id="JAJBOM010000015">
    <property type="protein sequence ID" value="MCB5619708.1"/>
    <property type="molecule type" value="Genomic_DNA"/>
</dbReference>
<dbReference type="Proteomes" id="UP001149331">
    <property type="component" value="Unassembled WGS sequence"/>
</dbReference>
<evidence type="ECO:0000313" key="8">
    <source>
        <dbReference type="EMBL" id="RGT40380.1"/>
    </source>
</evidence>
<dbReference type="EMBL" id="JAQMLR010000017">
    <property type="protein sequence ID" value="MDB8739927.1"/>
    <property type="molecule type" value="Genomic_DNA"/>
</dbReference>
<reference evidence="13 14" key="1">
    <citation type="submission" date="2018-08" db="EMBL/GenBank/DDBJ databases">
        <title>A genome reference for cultivated species of the human gut microbiota.</title>
        <authorList>
            <person name="Zou Y."/>
            <person name="Xue W."/>
            <person name="Luo G."/>
        </authorList>
    </citation>
    <scope>NUCLEOTIDE SEQUENCE [LARGE SCALE GENOMIC DNA]</scope>
    <source>
        <strain evidence="8 13">AF19-16AC</strain>
        <strain evidence="7 18">AF27-4BH</strain>
        <strain evidence="12 15">AM12-54</strain>
        <strain evidence="11 14">AM21-18</strain>
        <strain evidence="10 17">AM22-7AC</strain>
        <strain evidence="9 16">AM32-6</strain>
    </source>
</reference>
<dbReference type="Proteomes" id="UP000283992">
    <property type="component" value="Unassembled WGS sequence"/>
</dbReference>
<evidence type="ECO:0000313" key="15">
    <source>
        <dbReference type="Proteomes" id="UP000283992"/>
    </source>
</evidence>
<dbReference type="EMBL" id="QRWQ01000003">
    <property type="protein sequence ID" value="RGT40380.1"/>
    <property type="molecule type" value="Genomic_DNA"/>
</dbReference>
<dbReference type="Proteomes" id="UP001297370">
    <property type="component" value="Unassembled WGS sequence"/>
</dbReference>
<evidence type="ECO:0000313" key="11">
    <source>
        <dbReference type="EMBL" id="RHG78721.1"/>
    </source>
</evidence>
<evidence type="ECO:0000313" key="5">
    <source>
        <dbReference type="EMBL" id="MDE1205129.1"/>
    </source>
</evidence>
<dbReference type="InterPro" id="IPR037883">
    <property type="entry name" value="Knr4/Smi1-like_sf"/>
</dbReference>
<protein>
    <submittedName>
        <fullName evidence="2">SMI1/KNR4 family protein</fullName>
    </submittedName>
</protein>
<dbReference type="EMBL" id="JAAIRM010000018">
    <property type="protein sequence ID" value="NSI19892.1"/>
    <property type="molecule type" value="Genomic_DNA"/>
</dbReference>
<dbReference type="EMBL" id="QRIA01000001">
    <property type="protein sequence ID" value="RHG22321.1"/>
    <property type="molecule type" value="Genomic_DNA"/>
</dbReference>
<dbReference type="EMBL" id="QRLN01000032">
    <property type="protein sequence ID" value="RHJ07317.1"/>
    <property type="molecule type" value="Genomic_DNA"/>
</dbReference>
<dbReference type="EMBL" id="JAJBNC010000049">
    <property type="protein sequence ID" value="MCB5495588.1"/>
    <property type="molecule type" value="Genomic_DNA"/>
</dbReference>
<accession>A0A396G941</accession>
<evidence type="ECO:0000313" key="10">
    <source>
        <dbReference type="EMBL" id="RHG22321.1"/>
    </source>
</evidence>
<evidence type="ECO:0000313" key="18">
    <source>
        <dbReference type="Proteomes" id="UP000286137"/>
    </source>
</evidence>
<evidence type="ECO:0000313" key="6">
    <source>
        <dbReference type="EMBL" id="NSI19892.1"/>
    </source>
</evidence>
<dbReference type="Proteomes" id="UP001296643">
    <property type="component" value="Unassembled WGS sequence"/>
</dbReference>
<evidence type="ECO:0000313" key="7">
    <source>
        <dbReference type="EMBL" id="RGQ57921.1"/>
    </source>
</evidence>
<dbReference type="EMBL" id="JAPZEG010000042">
    <property type="protein sequence ID" value="MDE1205129.1"/>
    <property type="molecule type" value="Genomic_DNA"/>
</dbReference>
<gene>
    <name evidence="12" type="ORF">DW142_14980</name>
    <name evidence="11" type="ORF">DW243_17320</name>
    <name evidence="10" type="ORF">DW270_00100</name>
    <name evidence="9" type="ORF">DW812_18430</name>
    <name evidence="8" type="ORF">DWX36_03945</name>
    <name evidence="7" type="ORF">DWY88_17720</name>
    <name evidence="6" type="ORF">G4958_11105</name>
    <name evidence="3" type="ORF">LIQ08_11175</name>
    <name evidence="2" type="ORF">LIQ10_17955</name>
    <name evidence="5" type="ORF">O4N78_16545</name>
    <name evidence="4" type="ORF">PNU63_14285</name>
</gene>
<reference evidence="6" key="2">
    <citation type="journal article" date="2020" name="Cell Host Microbe">
        <title>Functional and Genomic Variation between Human-Derived Isolates of Lachnospiraceae Reveals Inter- and Intra-Species Diversity.</title>
        <authorList>
            <person name="Sorbara M.T."/>
            <person name="Littmann E.R."/>
            <person name="Fontana E."/>
            <person name="Moody T.U."/>
            <person name="Kohout C.E."/>
            <person name="Gjonbalaj M."/>
            <person name="Eaton V."/>
            <person name="Seok R."/>
            <person name="Leiner I.M."/>
            <person name="Pamer E.G."/>
        </authorList>
    </citation>
    <scope>NUCLEOTIDE SEQUENCE</scope>
    <source>
        <strain evidence="6">MSK.22.53</strain>
    </source>
</reference>
<evidence type="ECO:0000313" key="9">
    <source>
        <dbReference type="EMBL" id="RHC98887.1"/>
    </source>
</evidence>
<dbReference type="SUPFAM" id="SSF160631">
    <property type="entry name" value="SMI1/KNR4-like"/>
    <property type="match status" value="1"/>
</dbReference>
<evidence type="ECO:0000313" key="16">
    <source>
        <dbReference type="Proteomes" id="UP000284472"/>
    </source>
</evidence>
<dbReference type="EMBL" id="QRTJ01000073">
    <property type="protein sequence ID" value="RGQ57921.1"/>
    <property type="molecule type" value="Genomic_DNA"/>
</dbReference>
<dbReference type="Proteomes" id="UP000283981">
    <property type="component" value="Unassembled WGS sequence"/>
</dbReference>
<dbReference type="Pfam" id="PF14568">
    <property type="entry name" value="SUKH_6"/>
    <property type="match status" value="1"/>
</dbReference>
<evidence type="ECO:0000259" key="1">
    <source>
        <dbReference type="SMART" id="SM00860"/>
    </source>
</evidence>
<dbReference type="Proteomes" id="UP001211731">
    <property type="component" value="Unassembled WGS sequence"/>
</dbReference>
<evidence type="ECO:0000313" key="3">
    <source>
        <dbReference type="EMBL" id="MCB5619708.1"/>
    </source>
</evidence>
<proteinExistence type="predicted"/>
<dbReference type="EMBL" id="QSIR01000065">
    <property type="protein sequence ID" value="RHC98887.1"/>
    <property type="molecule type" value="Genomic_DNA"/>
</dbReference>
<reference evidence="6" key="3">
    <citation type="submission" date="2020-02" db="EMBL/GenBank/DDBJ databases">
        <authorList>
            <person name="Littmann E."/>
            <person name="Sorbara M."/>
        </authorList>
    </citation>
    <scope>NUCLEOTIDE SEQUENCE</scope>
    <source>
        <strain evidence="6">MSK.22.53</strain>
    </source>
</reference>
<evidence type="ECO:0000313" key="14">
    <source>
        <dbReference type="Proteomes" id="UP000283981"/>
    </source>
</evidence>
<name>A0A396G941_MEDGN</name>
<evidence type="ECO:0000313" key="17">
    <source>
        <dbReference type="Proteomes" id="UP000285697"/>
    </source>
</evidence>
<evidence type="ECO:0000313" key="4">
    <source>
        <dbReference type="EMBL" id="MDB8739927.1"/>
    </source>
</evidence>
<reference evidence="5" key="5">
    <citation type="submission" date="2022-12" db="EMBL/GenBank/DDBJ databases">
        <title>Genome of R. gnavus strain RSHDN_120.</title>
        <authorList>
            <person name="Abdugheni R."/>
        </authorList>
    </citation>
    <scope>NUCLEOTIDE SEQUENCE</scope>
    <source>
        <strain evidence="5">RSHDN_120</strain>
    </source>
</reference>
<dbReference type="EMBL" id="QRIS01000051">
    <property type="protein sequence ID" value="RHG78721.1"/>
    <property type="molecule type" value="Genomic_DNA"/>
</dbReference>
<dbReference type="RefSeq" id="WP_117468557.1">
    <property type="nucleotide sequence ID" value="NZ_AP031446.1"/>
</dbReference>
<dbReference type="Gene3D" id="3.40.1580.10">
    <property type="entry name" value="SMI1/KNR4-like"/>
    <property type="match status" value="1"/>
</dbReference>
<reference evidence="4" key="6">
    <citation type="submission" date="2023-01" db="EMBL/GenBank/DDBJ databases">
        <title>Human gut microbiome strain richness.</title>
        <authorList>
            <person name="Chen-Liaw A."/>
        </authorList>
    </citation>
    <scope>NUCLEOTIDE SEQUENCE</scope>
    <source>
        <strain evidence="4">1001217st1_A9_1001217B_191108</strain>
    </source>
</reference>